<dbReference type="GO" id="GO:0016491">
    <property type="term" value="F:oxidoreductase activity"/>
    <property type="evidence" value="ECO:0007669"/>
    <property type="project" value="InterPro"/>
</dbReference>
<evidence type="ECO:0000256" key="4">
    <source>
        <dbReference type="ARBA" id="ARBA00023284"/>
    </source>
</evidence>
<evidence type="ECO:0000256" key="3">
    <source>
        <dbReference type="ARBA" id="ARBA00023157"/>
    </source>
</evidence>
<reference evidence="9 10" key="1">
    <citation type="submission" date="2019-11" db="EMBL/GenBank/DDBJ databases">
        <authorList>
            <person name="Holert J."/>
        </authorList>
    </citation>
    <scope>NUCLEOTIDE SEQUENCE [LARGE SCALE GENOMIC DNA]</scope>
    <source>
        <strain evidence="9">BC5_2</strain>
    </source>
</reference>
<accession>A0A5S9N4E9</accession>
<evidence type="ECO:0000256" key="7">
    <source>
        <dbReference type="SAM" id="SignalP"/>
    </source>
</evidence>
<dbReference type="SUPFAM" id="SSF52833">
    <property type="entry name" value="Thioredoxin-like"/>
    <property type="match status" value="1"/>
</dbReference>
<dbReference type="Pfam" id="PF01323">
    <property type="entry name" value="DSBA"/>
    <property type="match status" value="1"/>
</dbReference>
<proteinExistence type="inferred from homology"/>
<evidence type="ECO:0000259" key="8">
    <source>
        <dbReference type="Pfam" id="PF01323"/>
    </source>
</evidence>
<evidence type="ECO:0000256" key="1">
    <source>
        <dbReference type="ARBA" id="ARBA00005791"/>
    </source>
</evidence>
<dbReference type="AlphaFoldDB" id="A0A5S9N4E9"/>
<keyword evidence="3 5" id="KW-1015">Disulfide bond</keyword>
<name>A0A5S9N4E9_9GAMM</name>
<gene>
    <name evidence="9" type="primary">dsbA</name>
    <name evidence="9" type="ORF">DPBNPPHM_00628</name>
</gene>
<feature type="domain" description="DSBA-like thioredoxin" evidence="8">
    <location>
        <begin position="84"/>
        <end position="185"/>
    </location>
</feature>
<keyword evidence="4" id="KW-0676">Redox-active center</keyword>
<keyword evidence="5" id="KW-0574">Periplasm</keyword>
<dbReference type="InterPro" id="IPR050824">
    <property type="entry name" value="Thiol_disulfide_DsbA"/>
</dbReference>
<dbReference type="PANTHER" id="PTHR35891">
    <property type="entry name" value="THIOL:DISULFIDE INTERCHANGE PROTEIN DSBA"/>
    <property type="match status" value="1"/>
</dbReference>
<dbReference type="CDD" id="cd03019">
    <property type="entry name" value="DsbA_DsbA"/>
    <property type="match status" value="1"/>
</dbReference>
<evidence type="ECO:0000256" key="2">
    <source>
        <dbReference type="ARBA" id="ARBA00022729"/>
    </source>
</evidence>
<keyword evidence="2 7" id="KW-0732">Signal</keyword>
<dbReference type="PROSITE" id="PS00194">
    <property type="entry name" value="THIOREDOXIN_1"/>
    <property type="match status" value="1"/>
</dbReference>
<organism evidence="9 10">
    <name type="scientific">BD1-7 clade bacterium</name>
    <dbReference type="NCBI Taxonomy" id="2029982"/>
    <lineage>
        <taxon>Bacteria</taxon>
        <taxon>Pseudomonadati</taxon>
        <taxon>Pseudomonadota</taxon>
        <taxon>Gammaproteobacteria</taxon>
        <taxon>Cellvibrionales</taxon>
        <taxon>Spongiibacteraceae</taxon>
        <taxon>BD1-7 clade</taxon>
    </lineage>
</organism>
<dbReference type="InterPro" id="IPR001853">
    <property type="entry name" value="DSBA-like_thioredoxin_dom"/>
</dbReference>
<evidence type="ECO:0000313" key="9">
    <source>
        <dbReference type="EMBL" id="CAA0083734.1"/>
    </source>
</evidence>
<evidence type="ECO:0000256" key="6">
    <source>
        <dbReference type="PIRSR" id="PIRSR001488-1"/>
    </source>
</evidence>
<feature type="chain" id="PRO_5030137916" description="Thiol:disulfide interchange protein" evidence="7">
    <location>
        <begin position="22"/>
        <end position="211"/>
    </location>
</feature>
<dbReference type="GO" id="GO:0042597">
    <property type="term" value="C:periplasmic space"/>
    <property type="evidence" value="ECO:0007669"/>
    <property type="project" value="UniProtKB-SubCell"/>
</dbReference>
<dbReference type="InterPro" id="IPR036249">
    <property type="entry name" value="Thioredoxin-like_sf"/>
</dbReference>
<comment type="similarity">
    <text evidence="1">Belongs to the thioredoxin family. DsbA subfamily.</text>
</comment>
<dbReference type="InterPro" id="IPR017937">
    <property type="entry name" value="Thioredoxin_CS"/>
</dbReference>
<feature type="disulfide bond" description="Redox-active" evidence="6">
    <location>
        <begin position="55"/>
        <end position="58"/>
    </location>
</feature>
<dbReference type="Proteomes" id="UP000434580">
    <property type="component" value="Unassembled WGS sequence"/>
</dbReference>
<comment type="subcellular location">
    <subcellularLocation>
        <location evidence="5">Periplasm</location>
    </subcellularLocation>
</comment>
<dbReference type="EMBL" id="CACSII010000001">
    <property type="protein sequence ID" value="CAA0083734.1"/>
    <property type="molecule type" value="Genomic_DNA"/>
</dbReference>
<dbReference type="PIRSF" id="PIRSF001488">
    <property type="entry name" value="Tdi_protein"/>
    <property type="match status" value="1"/>
</dbReference>
<feature type="signal peptide" evidence="7">
    <location>
        <begin position="1"/>
        <end position="21"/>
    </location>
</feature>
<evidence type="ECO:0000256" key="5">
    <source>
        <dbReference type="PIRNR" id="PIRNR001488"/>
    </source>
</evidence>
<dbReference type="Gene3D" id="3.40.30.10">
    <property type="entry name" value="Glutaredoxin"/>
    <property type="match status" value="1"/>
</dbReference>
<protein>
    <recommendedName>
        <fullName evidence="5">Thiol:disulfide interchange protein</fullName>
    </recommendedName>
</protein>
<evidence type="ECO:0000313" key="10">
    <source>
        <dbReference type="Proteomes" id="UP000434580"/>
    </source>
</evidence>
<dbReference type="InterPro" id="IPR023205">
    <property type="entry name" value="DsbA/DsbL"/>
</dbReference>
<dbReference type="PANTHER" id="PTHR35891:SF2">
    <property type="entry name" value="THIOL:DISULFIDE INTERCHANGE PROTEIN DSBA"/>
    <property type="match status" value="1"/>
</dbReference>
<sequence>MIKPVSLILAALLMAVQFVHAEDFVAGKDYEVLASPVHTQNKNKVEVVELFWWGCGHCYTFETMFDGWKKKQGDTINVVKMPAMWNKTMKLHAQAFYTAKALGILDTINGPFFKALNVDRRRLNSESQIQEFFAKHGVDKSTFEKTFNSFGVTSQVNLAESRARSYRMQGTPEIVVEGKYRVSPGQAGSQARMLEITDFLIAKEQSARAAK</sequence>